<evidence type="ECO:0000256" key="1">
    <source>
        <dbReference type="SAM" id="Coils"/>
    </source>
</evidence>
<feature type="coiled-coil region" evidence="1">
    <location>
        <begin position="190"/>
        <end position="220"/>
    </location>
</feature>
<organism evidence="2 3">
    <name type="scientific">Laccaria amethystina LaAM-08-1</name>
    <dbReference type="NCBI Taxonomy" id="1095629"/>
    <lineage>
        <taxon>Eukaryota</taxon>
        <taxon>Fungi</taxon>
        <taxon>Dikarya</taxon>
        <taxon>Basidiomycota</taxon>
        <taxon>Agaricomycotina</taxon>
        <taxon>Agaricomycetes</taxon>
        <taxon>Agaricomycetidae</taxon>
        <taxon>Agaricales</taxon>
        <taxon>Agaricineae</taxon>
        <taxon>Hydnangiaceae</taxon>
        <taxon>Laccaria</taxon>
    </lineage>
</organism>
<dbReference type="HOGENOM" id="CLU_086084_0_0_1"/>
<evidence type="ECO:0000313" key="2">
    <source>
        <dbReference type="EMBL" id="KIK08992.1"/>
    </source>
</evidence>
<protein>
    <submittedName>
        <fullName evidence="2">Uncharacterized protein</fullName>
    </submittedName>
</protein>
<feature type="coiled-coil region" evidence="1">
    <location>
        <begin position="91"/>
        <end position="136"/>
    </location>
</feature>
<dbReference type="AlphaFoldDB" id="A0A0C9YF30"/>
<reference evidence="2 3" key="1">
    <citation type="submission" date="2014-04" db="EMBL/GenBank/DDBJ databases">
        <authorList>
            <consortium name="DOE Joint Genome Institute"/>
            <person name="Kuo A."/>
            <person name="Kohler A."/>
            <person name="Nagy L.G."/>
            <person name="Floudas D."/>
            <person name="Copeland A."/>
            <person name="Barry K.W."/>
            <person name="Cichocki N."/>
            <person name="Veneault-Fourrey C."/>
            <person name="LaButti K."/>
            <person name="Lindquist E.A."/>
            <person name="Lipzen A."/>
            <person name="Lundell T."/>
            <person name="Morin E."/>
            <person name="Murat C."/>
            <person name="Sun H."/>
            <person name="Tunlid A."/>
            <person name="Henrissat B."/>
            <person name="Grigoriev I.V."/>
            <person name="Hibbett D.S."/>
            <person name="Martin F."/>
            <person name="Nordberg H.P."/>
            <person name="Cantor M.N."/>
            <person name="Hua S.X."/>
        </authorList>
    </citation>
    <scope>NUCLEOTIDE SEQUENCE [LARGE SCALE GENOMIC DNA]</scope>
    <source>
        <strain evidence="2 3">LaAM-08-1</strain>
    </source>
</reference>
<keyword evidence="1" id="KW-0175">Coiled coil</keyword>
<dbReference type="OrthoDB" id="3244737at2759"/>
<dbReference type="EMBL" id="KN838540">
    <property type="protein sequence ID" value="KIK08992.1"/>
    <property type="molecule type" value="Genomic_DNA"/>
</dbReference>
<gene>
    <name evidence="2" type="ORF">K443DRAFT_127969</name>
</gene>
<proteinExistence type="predicted"/>
<evidence type="ECO:0000313" key="3">
    <source>
        <dbReference type="Proteomes" id="UP000054477"/>
    </source>
</evidence>
<name>A0A0C9YF30_9AGAR</name>
<reference evidence="3" key="2">
    <citation type="submission" date="2015-01" db="EMBL/GenBank/DDBJ databases">
        <title>Evolutionary Origins and Diversification of the Mycorrhizal Mutualists.</title>
        <authorList>
            <consortium name="DOE Joint Genome Institute"/>
            <consortium name="Mycorrhizal Genomics Consortium"/>
            <person name="Kohler A."/>
            <person name="Kuo A."/>
            <person name="Nagy L.G."/>
            <person name="Floudas D."/>
            <person name="Copeland A."/>
            <person name="Barry K.W."/>
            <person name="Cichocki N."/>
            <person name="Veneault-Fourrey C."/>
            <person name="LaButti K."/>
            <person name="Lindquist E.A."/>
            <person name="Lipzen A."/>
            <person name="Lundell T."/>
            <person name="Morin E."/>
            <person name="Murat C."/>
            <person name="Riley R."/>
            <person name="Ohm R."/>
            <person name="Sun H."/>
            <person name="Tunlid A."/>
            <person name="Henrissat B."/>
            <person name="Grigoriev I.V."/>
            <person name="Hibbett D.S."/>
            <person name="Martin F."/>
        </authorList>
    </citation>
    <scope>NUCLEOTIDE SEQUENCE [LARGE SCALE GENOMIC DNA]</scope>
    <source>
        <strain evidence="3">LaAM-08-1</strain>
    </source>
</reference>
<accession>A0A0C9YF30</accession>
<dbReference type="Proteomes" id="UP000054477">
    <property type="component" value="Unassembled WGS sequence"/>
</dbReference>
<sequence length="265" mass="30257">MSPLLAKLLSSSDLPELTWISIDRDPATKHLFVADDFLRFAAQPRQQLGTPIIQQLQEEINVILSSMVNILSAGGSQEPSNDGISSLPMNIKARRKEAQDMQEDLNTITARACDLIAETNITHDNLQRALRKALSETFQVHDKFRSATTDLVATMIETSLIKLSLIRARSQQALYDYRPTIDPRSQRNMAKALDAAHRKLRKDEQRLKEEEFQVDQQLQEYEGVLKIVDVSSGGYRQLIDDWVRVKRESEECRRDLRRLGWTGPD</sequence>
<keyword evidence="3" id="KW-1185">Reference proteome</keyword>